<evidence type="ECO:0000256" key="2">
    <source>
        <dbReference type="ARBA" id="ARBA00022692"/>
    </source>
</evidence>
<feature type="transmembrane region" description="Helical" evidence="6">
    <location>
        <begin position="305"/>
        <end position="327"/>
    </location>
</feature>
<evidence type="ECO:0000256" key="3">
    <source>
        <dbReference type="ARBA" id="ARBA00022989"/>
    </source>
</evidence>
<organism evidence="8 9">
    <name type="scientific">Colletotrichum sidae</name>
    <dbReference type="NCBI Taxonomy" id="1347389"/>
    <lineage>
        <taxon>Eukaryota</taxon>
        <taxon>Fungi</taxon>
        <taxon>Dikarya</taxon>
        <taxon>Ascomycota</taxon>
        <taxon>Pezizomycotina</taxon>
        <taxon>Sordariomycetes</taxon>
        <taxon>Hypocreomycetidae</taxon>
        <taxon>Glomerellales</taxon>
        <taxon>Glomerellaceae</taxon>
        <taxon>Colletotrichum</taxon>
        <taxon>Colletotrichum orbiculare species complex</taxon>
    </lineage>
</organism>
<feature type="chain" id="PRO_5020866036" evidence="7">
    <location>
        <begin position="22"/>
        <end position="411"/>
    </location>
</feature>
<feature type="transmembrane region" description="Helical" evidence="6">
    <location>
        <begin position="154"/>
        <end position="174"/>
    </location>
</feature>
<dbReference type="Proteomes" id="UP000295604">
    <property type="component" value="Unassembled WGS sequence"/>
</dbReference>
<protein>
    <submittedName>
        <fullName evidence="8">Zinc transporter</fullName>
    </submittedName>
</protein>
<feature type="transmembrane region" description="Helical" evidence="6">
    <location>
        <begin position="70"/>
        <end position="94"/>
    </location>
</feature>
<evidence type="ECO:0000313" key="9">
    <source>
        <dbReference type="Proteomes" id="UP000295604"/>
    </source>
</evidence>
<dbReference type="EMBL" id="QAPF01000028">
    <property type="protein sequence ID" value="TEA20786.1"/>
    <property type="molecule type" value="Genomic_DNA"/>
</dbReference>
<feature type="transmembrane region" description="Helical" evidence="6">
    <location>
        <begin position="390"/>
        <end position="409"/>
    </location>
</feature>
<dbReference type="PANTHER" id="PTHR16950:SF16">
    <property type="entry name" value="ZINC TRANSPORTER ZIP13"/>
    <property type="match status" value="1"/>
</dbReference>
<dbReference type="Pfam" id="PF02535">
    <property type="entry name" value="Zip"/>
    <property type="match status" value="1"/>
</dbReference>
<keyword evidence="4 6" id="KW-0472">Membrane</keyword>
<keyword evidence="3 6" id="KW-1133">Transmembrane helix</keyword>
<comment type="caution">
    <text evidence="8">The sequence shown here is derived from an EMBL/GenBank/DDBJ whole genome shotgun (WGS) entry which is preliminary data.</text>
</comment>
<proteinExistence type="predicted"/>
<keyword evidence="9" id="KW-1185">Reference proteome</keyword>
<evidence type="ECO:0000313" key="8">
    <source>
        <dbReference type="EMBL" id="TEA20786.1"/>
    </source>
</evidence>
<dbReference type="InterPro" id="IPR003689">
    <property type="entry name" value="ZIP"/>
</dbReference>
<dbReference type="GO" id="GO:0006882">
    <property type="term" value="P:intracellular zinc ion homeostasis"/>
    <property type="evidence" value="ECO:0007669"/>
    <property type="project" value="TreeGrafter"/>
</dbReference>
<dbReference type="GO" id="GO:0016020">
    <property type="term" value="C:membrane"/>
    <property type="evidence" value="ECO:0007669"/>
    <property type="project" value="UniProtKB-SubCell"/>
</dbReference>
<keyword evidence="7" id="KW-0732">Signal</keyword>
<gene>
    <name evidence="8" type="ORF">C8034_v005883</name>
</gene>
<accession>A0A4R8TPJ5</accession>
<dbReference type="AlphaFoldDB" id="A0A4R8TPJ5"/>
<feature type="compositionally biased region" description="Basic and acidic residues" evidence="5">
    <location>
        <begin position="186"/>
        <end position="202"/>
    </location>
</feature>
<evidence type="ECO:0000256" key="7">
    <source>
        <dbReference type="SAM" id="SignalP"/>
    </source>
</evidence>
<dbReference type="GO" id="GO:0005385">
    <property type="term" value="F:zinc ion transmembrane transporter activity"/>
    <property type="evidence" value="ECO:0007669"/>
    <property type="project" value="TreeGrafter"/>
</dbReference>
<name>A0A4R8TPJ5_9PEZI</name>
<dbReference type="PANTHER" id="PTHR16950">
    <property type="entry name" value="ZINC TRANSPORTER SLC39A7 HISTIDINE-RICH MEMBRANE PROTEIN KE4"/>
    <property type="match status" value="1"/>
</dbReference>
<feature type="transmembrane region" description="Helical" evidence="6">
    <location>
        <begin position="355"/>
        <end position="378"/>
    </location>
</feature>
<evidence type="ECO:0000256" key="6">
    <source>
        <dbReference type="SAM" id="Phobius"/>
    </source>
</evidence>
<keyword evidence="2 6" id="KW-0812">Transmembrane</keyword>
<reference evidence="8 9" key="1">
    <citation type="submission" date="2018-11" db="EMBL/GenBank/DDBJ databases">
        <title>Genome sequence and assembly of Colletotrichum sidae.</title>
        <authorList>
            <person name="Gan P."/>
            <person name="Shirasu K."/>
        </authorList>
    </citation>
    <scope>NUCLEOTIDE SEQUENCE [LARGE SCALE GENOMIC DNA]</scope>
    <source>
        <strain evidence="8 9">CBS 518.97</strain>
    </source>
</reference>
<sequence length="411" mass="43202">MARFSKPVFWALFLLVQLAIASPVAEKLASAGKSVASLSLDEIDEQLQQCSVVQSLTADKLSKLSDSPSLLSRAFGVLFPGSPAVNAILATLYISGPPNFLLALCPPNIDPSSLSVMVAFAVGGLMGDTLFHLLPEIFLGEDEPERARLVLVEPNRNLLLGVAILVGFMTFVAMDKGLRIATGGEGHTHDHGNAHSHAEAKAEGVSSAVEATSDQLKSRKKADKPSNGSVDKTEKEINPSVKLGGYLNLIADFTHNITDGLAMSASFYASPTIGATTTVAVFFHEIPHEVGDFALLVQSGFSKRAAMGAQFVTALGALLGTLIGIAIQEFGGNSGEDALARNAGLWGTSLTLGDLLLPFTAGTFLYVGTVAVIPELLETGPNKMAELRKTLVQFAAIAVGAGIMLYISWHD</sequence>
<feature type="region of interest" description="Disordered" evidence="5">
    <location>
        <begin position="183"/>
        <end position="235"/>
    </location>
</feature>
<feature type="signal peptide" evidence="7">
    <location>
        <begin position="1"/>
        <end position="21"/>
    </location>
</feature>
<evidence type="ECO:0000256" key="5">
    <source>
        <dbReference type="SAM" id="MobiDB-lite"/>
    </source>
</evidence>
<comment type="subcellular location">
    <subcellularLocation>
        <location evidence="1">Membrane</location>
        <topology evidence="1">Multi-pass membrane protein</topology>
    </subcellularLocation>
</comment>
<evidence type="ECO:0000256" key="4">
    <source>
        <dbReference type="ARBA" id="ARBA00023136"/>
    </source>
</evidence>
<evidence type="ECO:0000256" key="1">
    <source>
        <dbReference type="ARBA" id="ARBA00004141"/>
    </source>
</evidence>